<keyword evidence="2" id="KW-1185">Reference proteome</keyword>
<dbReference type="Proteomes" id="UP001501747">
    <property type="component" value="Unassembled WGS sequence"/>
</dbReference>
<dbReference type="EMBL" id="BAABAL010000005">
    <property type="protein sequence ID" value="GAA3997324.1"/>
    <property type="molecule type" value="Genomic_DNA"/>
</dbReference>
<reference evidence="2" key="1">
    <citation type="journal article" date="2019" name="Int. J. Syst. Evol. Microbiol.">
        <title>The Global Catalogue of Microorganisms (GCM) 10K type strain sequencing project: providing services to taxonomists for standard genome sequencing and annotation.</title>
        <authorList>
            <consortium name="The Broad Institute Genomics Platform"/>
            <consortium name="The Broad Institute Genome Sequencing Center for Infectious Disease"/>
            <person name="Wu L."/>
            <person name="Ma J."/>
        </authorList>
    </citation>
    <scope>NUCLEOTIDE SEQUENCE [LARGE SCALE GENOMIC DNA]</scope>
    <source>
        <strain evidence="2">JCM 17342</strain>
    </source>
</reference>
<name>A0ABP7RGX1_9PSEU</name>
<evidence type="ECO:0000313" key="1">
    <source>
        <dbReference type="EMBL" id="GAA3997324.1"/>
    </source>
</evidence>
<proteinExistence type="predicted"/>
<organism evidence="1 2">
    <name type="scientific">Allokutzneria multivorans</name>
    <dbReference type="NCBI Taxonomy" id="1142134"/>
    <lineage>
        <taxon>Bacteria</taxon>
        <taxon>Bacillati</taxon>
        <taxon>Actinomycetota</taxon>
        <taxon>Actinomycetes</taxon>
        <taxon>Pseudonocardiales</taxon>
        <taxon>Pseudonocardiaceae</taxon>
        <taxon>Allokutzneria</taxon>
    </lineage>
</organism>
<comment type="caution">
    <text evidence="1">The sequence shown here is derived from an EMBL/GenBank/DDBJ whole genome shotgun (WGS) entry which is preliminary data.</text>
</comment>
<protein>
    <submittedName>
        <fullName evidence="1">Uncharacterized protein</fullName>
    </submittedName>
</protein>
<accession>A0ABP7RGX1</accession>
<evidence type="ECO:0000313" key="2">
    <source>
        <dbReference type="Proteomes" id="UP001501747"/>
    </source>
</evidence>
<sequence>MQGVRRTPRSFRSRARTGTLATATARDKLAPAMGGVEVNRPCAVRSPVVVEGPGFDVRMPGAYPRTVSRSQRERCAAPVMWLSRANDVVGQHLPYLGGRGTTIDLPVMSNREIRP</sequence>
<gene>
    <name evidence="1" type="ORF">GCM10022247_16690</name>
</gene>